<feature type="compositionally biased region" description="Basic and acidic residues" evidence="2">
    <location>
        <begin position="431"/>
        <end position="440"/>
    </location>
</feature>
<comment type="caution">
    <text evidence="4">The sequence shown here is derived from an EMBL/GenBank/DDBJ whole genome shotgun (WGS) entry which is preliminary data.</text>
</comment>
<dbReference type="PROSITE" id="PS51155">
    <property type="entry name" value="CHIT_BIND_RR_2"/>
    <property type="match status" value="1"/>
</dbReference>
<protein>
    <recommendedName>
        <fullName evidence="6">Cuticle protein 6</fullName>
    </recommendedName>
</protein>
<dbReference type="InterPro" id="IPR000618">
    <property type="entry name" value="Insect_cuticle"/>
</dbReference>
<gene>
    <name evidence="4" type="ORF">CLODIP_2_CD01482</name>
</gene>
<evidence type="ECO:0000313" key="5">
    <source>
        <dbReference type="Proteomes" id="UP000494165"/>
    </source>
</evidence>
<keyword evidence="1" id="KW-0193">Cuticle</keyword>
<keyword evidence="5" id="KW-1185">Reference proteome</keyword>
<organism evidence="4 5">
    <name type="scientific">Cloeon dipterum</name>
    <dbReference type="NCBI Taxonomy" id="197152"/>
    <lineage>
        <taxon>Eukaryota</taxon>
        <taxon>Metazoa</taxon>
        <taxon>Ecdysozoa</taxon>
        <taxon>Arthropoda</taxon>
        <taxon>Hexapoda</taxon>
        <taxon>Insecta</taxon>
        <taxon>Pterygota</taxon>
        <taxon>Palaeoptera</taxon>
        <taxon>Ephemeroptera</taxon>
        <taxon>Pisciforma</taxon>
        <taxon>Baetidae</taxon>
        <taxon>Cloeon</taxon>
    </lineage>
</organism>
<dbReference type="GO" id="GO:0042302">
    <property type="term" value="F:structural constituent of cuticle"/>
    <property type="evidence" value="ECO:0007669"/>
    <property type="project" value="UniProtKB-UniRule"/>
</dbReference>
<sequence length="488" mass="52684">MFRHALLLVYLSGSVLSTPVFYGSVYHQPVYYYHQSPAAAYFRTPYHPYVPTPAYYQPHRVAATPVSDAVAKPFVRGNEVPLNDVSDDATVVEAAPDSAPATPVVNPKNGAHLGNVQPSQEGYSQDGFANDAPPSVLTHGPSPGSYTAVSSDEDSESTLFQSQDGSGNILFGYSSPQQARLEARSLDGSVRGSYSYVDPEGKTVKVRYSAGRDGFQVFDEDEASSVLPKQVQDTPEVVAAKSLFARLFLQAKLLAAQSDLPAATPVEVAERPEKPEEPVVPVKAEENEQYDNDEKIHPPDSIYTVSEGLKGVEEDLEYYGAAKGTKPMTYASHFHPYGAPQGEQQHLRRAAVAAAAPPQLSAYSAPSLREQQHLHRTGKSLGLRNPAPEGKFASFGGQTVPVFVGVAPPLPESEEIASTRSAALPLPEQPKQPEQKEQKEQQAIPPASISQKATFFGAVPVAAVHDTQVSPNQRVQDHQTKPVYIESN</sequence>
<evidence type="ECO:0000313" key="4">
    <source>
        <dbReference type="EMBL" id="CAB3366227.1"/>
    </source>
</evidence>
<feature type="region of interest" description="Disordered" evidence="2">
    <location>
        <begin position="466"/>
        <end position="488"/>
    </location>
</feature>
<dbReference type="Proteomes" id="UP000494165">
    <property type="component" value="Unassembled WGS sequence"/>
</dbReference>
<name>A0A8S1CA38_9INSE</name>
<feature type="signal peptide" evidence="3">
    <location>
        <begin position="1"/>
        <end position="17"/>
    </location>
</feature>
<feature type="chain" id="PRO_5035778270" description="Cuticle protein 6" evidence="3">
    <location>
        <begin position="18"/>
        <end position="488"/>
    </location>
</feature>
<accession>A0A8S1CA38</accession>
<proteinExistence type="predicted"/>
<dbReference type="Pfam" id="PF00379">
    <property type="entry name" value="Chitin_bind_4"/>
    <property type="match status" value="1"/>
</dbReference>
<keyword evidence="3" id="KW-0732">Signal</keyword>
<evidence type="ECO:0000256" key="2">
    <source>
        <dbReference type="SAM" id="MobiDB-lite"/>
    </source>
</evidence>
<evidence type="ECO:0000256" key="1">
    <source>
        <dbReference type="PROSITE-ProRule" id="PRU00497"/>
    </source>
</evidence>
<dbReference type="EMBL" id="CADEPI010000024">
    <property type="protein sequence ID" value="CAB3366227.1"/>
    <property type="molecule type" value="Genomic_DNA"/>
</dbReference>
<reference evidence="4 5" key="1">
    <citation type="submission" date="2020-04" db="EMBL/GenBank/DDBJ databases">
        <authorList>
            <person name="Alioto T."/>
            <person name="Alioto T."/>
            <person name="Gomez Garrido J."/>
        </authorList>
    </citation>
    <scope>NUCLEOTIDE SEQUENCE [LARGE SCALE GENOMIC DNA]</scope>
</reference>
<dbReference type="AlphaFoldDB" id="A0A8S1CA38"/>
<evidence type="ECO:0008006" key="6">
    <source>
        <dbReference type="Google" id="ProtNLM"/>
    </source>
</evidence>
<feature type="region of interest" description="Disordered" evidence="2">
    <location>
        <begin position="98"/>
        <end position="163"/>
    </location>
</feature>
<feature type="region of interest" description="Disordered" evidence="2">
    <location>
        <begin position="426"/>
        <end position="449"/>
    </location>
</feature>
<evidence type="ECO:0000256" key="3">
    <source>
        <dbReference type="SAM" id="SignalP"/>
    </source>
</evidence>
<dbReference type="OrthoDB" id="8188035at2759"/>